<evidence type="ECO:0000313" key="20">
    <source>
        <dbReference type="Proteomes" id="UP000234323"/>
    </source>
</evidence>
<dbReference type="GO" id="GO:0005525">
    <property type="term" value="F:GTP binding"/>
    <property type="evidence" value="ECO:0007669"/>
    <property type="project" value="UniProtKB-KW"/>
</dbReference>
<evidence type="ECO:0000313" key="19">
    <source>
        <dbReference type="EMBL" id="PKY42680.1"/>
    </source>
</evidence>
<dbReference type="GO" id="GO:0016020">
    <property type="term" value="C:membrane"/>
    <property type="evidence" value="ECO:0007669"/>
    <property type="project" value="UniProtKB-SubCell"/>
</dbReference>
<evidence type="ECO:0000256" key="7">
    <source>
        <dbReference type="ARBA" id="ARBA00022723"/>
    </source>
</evidence>
<keyword evidence="9" id="KW-0378">Hydrolase</keyword>
<dbReference type="EMBL" id="LLXI01000210">
    <property type="protein sequence ID" value="PKY42680.1"/>
    <property type="molecule type" value="Genomic_DNA"/>
</dbReference>
<dbReference type="Pfam" id="PF01079">
    <property type="entry name" value="Hint"/>
    <property type="match status" value="1"/>
</dbReference>
<dbReference type="InterPro" id="IPR003587">
    <property type="entry name" value="Hint_dom_N"/>
</dbReference>
<keyword evidence="7" id="KW-0479">Metal-binding</keyword>
<dbReference type="InterPro" id="IPR045058">
    <property type="entry name" value="GIMA/IAN/Toc"/>
</dbReference>
<feature type="domain" description="AIG1-type G" evidence="18">
    <location>
        <begin position="9"/>
        <end position="216"/>
    </location>
</feature>
<name>A0A2I1G7T8_9GLOM</name>
<keyword evidence="5" id="KW-0934">Plastid</keyword>
<evidence type="ECO:0000259" key="18">
    <source>
        <dbReference type="PROSITE" id="PS51720"/>
    </source>
</evidence>
<evidence type="ECO:0000256" key="4">
    <source>
        <dbReference type="ARBA" id="ARBA00022528"/>
    </source>
</evidence>
<reference evidence="19 20" key="1">
    <citation type="submission" date="2015-10" db="EMBL/GenBank/DDBJ databases">
        <title>Genome analyses suggest a sexual origin of heterokaryosis in a supposedly ancient asexual fungus.</title>
        <authorList>
            <person name="Ropars J."/>
            <person name="Sedzielewska K."/>
            <person name="Noel J."/>
            <person name="Charron P."/>
            <person name="Farinelli L."/>
            <person name="Marton T."/>
            <person name="Kruger M."/>
            <person name="Pelin A."/>
            <person name="Brachmann A."/>
            <person name="Corradi N."/>
        </authorList>
    </citation>
    <scope>NUCLEOTIDE SEQUENCE [LARGE SCALE GENOMIC DNA]</scope>
    <source>
        <strain evidence="19 20">A4</strain>
    </source>
</reference>
<dbReference type="PROSITE" id="PS51720">
    <property type="entry name" value="G_AIG1"/>
    <property type="match status" value="1"/>
</dbReference>
<accession>A0A2I1G7T8</accession>
<keyword evidence="4" id="KW-0150">Chloroplast</keyword>
<evidence type="ECO:0000256" key="13">
    <source>
        <dbReference type="ARBA" id="ARBA00022989"/>
    </source>
</evidence>
<protein>
    <recommendedName>
        <fullName evidence="18">AIG1-type G domain-containing protein</fullName>
    </recommendedName>
</protein>
<evidence type="ECO:0000256" key="15">
    <source>
        <dbReference type="ARBA" id="ARBA00023136"/>
    </source>
</evidence>
<comment type="subcellular location">
    <subcellularLocation>
        <location evidence="2">Membrane</location>
        <topology evidence="2">Single-pass membrane protein</topology>
    </subcellularLocation>
    <subcellularLocation>
        <location evidence="16">Plastid</location>
        <location evidence="16">Chloroplast outer membrane</location>
    </subcellularLocation>
</comment>
<keyword evidence="14" id="KW-0342">GTP-binding</keyword>
<evidence type="ECO:0000256" key="17">
    <source>
        <dbReference type="SAM" id="MobiDB-lite"/>
    </source>
</evidence>
<dbReference type="InterPro" id="IPR036844">
    <property type="entry name" value="Hint_dom_sf"/>
</dbReference>
<keyword evidence="12" id="KW-0653">Protein transport</keyword>
<evidence type="ECO:0000256" key="1">
    <source>
        <dbReference type="ARBA" id="ARBA00001946"/>
    </source>
</evidence>
<comment type="cofactor">
    <cofactor evidence="1">
        <name>Mg(2+)</name>
        <dbReference type="ChEBI" id="CHEBI:18420"/>
    </cofactor>
</comment>
<dbReference type="PANTHER" id="PTHR10903">
    <property type="entry name" value="GTPASE, IMAP FAMILY MEMBER-RELATED"/>
    <property type="match status" value="1"/>
</dbReference>
<dbReference type="AlphaFoldDB" id="A0A2I1G7T8"/>
<keyword evidence="20" id="KW-1185">Reference proteome</keyword>
<evidence type="ECO:0000256" key="16">
    <source>
        <dbReference type="ARBA" id="ARBA00024013"/>
    </source>
</evidence>
<dbReference type="SMART" id="SM00306">
    <property type="entry name" value="HintN"/>
    <property type="match status" value="1"/>
</dbReference>
<dbReference type="GO" id="GO:0015031">
    <property type="term" value="P:protein transport"/>
    <property type="evidence" value="ECO:0007669"/>
    <property type="project" value="UniProtKB-KW"/>
</dbReference>
<organism evidence="19 20">
    <name type="scientific">Rhizophagus irregularis</name>
    <dbReference type="NCBI Taxonomy" id="588596"/>
    <lineage>
        <taxon>Eukaryota</taxon>
        <taxon>Fungi</taxon>
        <taxon>Fungi incertae sedis</taxon>
        <taxon>Mucoromycota</taxon>
        <taxon>Glomeromycotina</taxon>
        <taxon>Glomeromycetes</taxon>
        <taxon>Glomerales</taxon>
        <taxon>Glomeraceae</taxon>
        <taxon>Rhizophagus</taxon>
    </lineage>
</organism>
<dbReference type="GO" id="GO:0016787">
    <property type="term" value="F:hydrolase activity"/>
    <property type="evidence" value="ECO:0007669"/>
    <property type="project" value="UniProtKB-KW"/>
</dbReference>
<dbReference type="InterPro" id="IPR001767">
    <property type="entry name" value="Hedgehog_Hint"/>
</dbReference>
<dbReference type="VEuPathDB" id="FungiDB:RhiirA1_541002"/>
<dbReference type="Pfam" id="PF04548">
    <property type="entry name" value="AIG1"/>
    <property type="match status" value="1"/>
</dbReference>
<dbReference type="InterPro" id="IPR027417">
    <property type="entry name" value="P-loop_NTPase"/>
</dbReference>
<dbReference type="SUPFAM" id="SSF51294">
    <property type="entry name" value="Hedgehog/intein (Hint) domain"/>
    <property type="match status" value="1"/>
</dbReference>
<evidence type="ECO:0000256" key="12">
    <source>
        <dbReference type="ARBA" id="ARBA00022927"/>
    </source>
</evidence>
<dbReference type="Gene3D" id="3.40.50.300">
    <property type="entry name" value="P-loop containing nucleotide triphosphate hydrolases"/>
    <property type="match status" value="1"/>
</dbReference>
<comment type="caution">
    <text evidence="19">The sequence shown here is derived from an EMBL/GenBank/DDBJ whole genome shotgun (WGS) entry which is preliminary data.</text>
</comment>
<keyword evidence="3" id="KW-0813">Transport</keyword>
<keyword evidence="10" id="KW-1002">Plastid outer membrane</keyword>
<keyword evidence="11" id="KW-0460">Magnesium</keyword>
<dbReference type="VEuPathDB" id="FungiDB:FUN_020277"/>
<keyword evidence="13" id="KW-1133">Transmembrane helix</keyword>
<keyword evidence="6" id="KW-0812">Transmembrane</keyword>
<evidence type="ECO:0000256" key="8">
    <source>
        <dbReference type="ARBA" id="ARBA00022741"/>
    </source>
</evidence>
<dbReference type="CDD" id="cd00081">
    <property type="entry name" value="Hint"/>
    <property type="match status" value="1"/>
</dbReference>
<dbReference type="GO" id="GO:0046872">
    <property type="term" value="F:metal ion binding"/>
    <property type="evidence" value="ECO:0007669"/>
    <property type="project" value="UniProtKB-KW"/>
</dbReference>
<evidence type="ECO:0000256" key="2">
    <source>
        <dbReference type="ARBA" id="ARBA00004167"/>
    </source>
</evidence>
<proteinExistence type="predicted"/>
<evidence type="ECO:0000256" key="5">
    <source>
        <dbReference type="ARBA" id="ARBA00022640"/>
    </source>
</evidence>
<dbReference type="VEuPathDB" id="FungiDB:RhiirFUN_000903"/>
<evidence type="ECO:0000256" key="10">
    <source>
        <dbReference type="ARBA" id="ARBA00022805"/>
    </source>
</evidence>
<evidence type="ECO:0000256" key="6">
    <source>
        <dbReference type="ARBA" id="ARBA00022692"/>
    </source>
</evidence>
<dbReference type="GO" id="GO:0016540">
    <property type="term" value="P:protein autoprocessing"/>
    <property type="evidence" value="ECO:0007669"/>
    <property type="project" value="InterPro"/>
</dbReference>
<dbReference type="Proteomes" id="UP000234323">
    <property type="component" value="Unassembled WGS sequence"/>
</dbReference>
<dbReference type="InterPro" id="IPR006703">
    <property type="entry name" value="G_AIG1"/>
</dbReference>
<dbReference type="PANTHER" id="PTHR10903:SF135">
    <property type="entry name" value="TRANSLOCASE OF CHLOROPLAST 120, CHLOROPLASTIC-RELATED"/>
    <property type="match status" value="1"/>
</dbReference>
<gene>
    <name evidence="19" type="ORF">RhiirA4_540575</name>
</gene>
<keyword evidence="15" id="KW-0472">Membrane</keyword>
<keyword evidence="8" id="KW-0547">Nucleotide-binding</keyword>
<evidence type="ECO:0000256" key="9">
    <source>
        <dbReference type="ARBA" id="ARBA00022801"/>
    </source>
</evidence>
<sequence length="548" mass="63286">MMLSPPLVINAPVILLVGKTGAGKSTLGNLMLRTSENENPTFFVSDGFLSATKNSCSANYKINDETYNIVDTPGVFDTEELDTVILEEIARTIQKCAYGVKAILFVVEAKRFTNEQREMINRILLFLGKEASRYMISVFSHCNTKQTKDLDYFKKSCWNDPVKTFVNSVGDRWAISPNPDIFPPDDPVHEKRLKELQERIISIDGVYTNGLFEKARREQEENERKAKEAEERRQREYDELKRREGEAIARANYEMQRAEDERRANENRDKELQNIKDTLLERITRLDERMAELSKANEELSGLNMELSQNIMELSNKNNQLSNEISKLKTNEINELKNKSCFWPETLVKLESGRIIQMSELQIGDRVLSNIRNGVAEFSDVYLIAHIGKLDHKAKFAKVNFTRPDGSKGNFFSKLLLTTTHYVFDENLSIIFAKNLRPGETRILVSDDGNRLVPVFVDNITNEWRDKYISFYTRAGSVIANGVLSSCYDHCPPSQMFMDLVFLPVRWWTYMIPSTHREERLHPYVQFLETAYLSFINAMKKSKRLINN</sequence>
<evidence type="ECO:0000256" key="3">
    <source>
        <dbReference type="ARBA" id="ARBA00022448"/>
    </source>
</evidence>
<dbReference type="Gene3D" id="2.170.16.10">
    <property type="entry name" value="Hedgehog/Intein (Hint) domain"/>
    <property type="match status" value="1"/>
</dbReference>
<evidence type="ECO:0000256" key="14">
    <source>
        <dbReference type="ARBA" id="ARBA00023134"/>
    </source>
</evidence>
<dbReference type="SUPFAM" id="SSF52540">
    <property type="entry name" value="P-loop containing nucleoside triphosphate hydrolases"/>
    <property type="match status" value="1"/>
</dbReference>
<evidence type="ECO:0000256" key="11">
    <source>
        <dbReference type="ARBA" id="ARBA00022842"/>
    </source>
</evidence>
<feature type="region of interest" description="Disordered" evidence="17">
    <location>
        <begin position="218"/>
        <end position="240"/>
    </location>
</feature>